<dbReference type="Proteomes" id="UP000033640">
    <property type="component" value="Unassembled WGS sequence"/>
</dbReference>
<evidence type="ECO:0000256" key="1">
    <source>
        <dbReference type="SAM" id="MobiDB-lite"/>
    </source>
</evidence>
<gene>
    <name evidence="2" type="ORF">RS83_03022</name>
</gene>
<dbReference type="EMBL" id="JYIW01000026">
    <property type="protein sequence ID" value="KJL27961.1"/>
    <property type="molecule type" value="Genomic_DNA"/>
</dbReference>
<reference evidence="2 3" key="1">
    <citation type="submission" date="2015-02" db="EMBL/GenBank/DDBJ databases">
        <title>Draft genome sequences of ten Microbacterium spp. with emphasis on heavy metal contaminated environments.</title>
        <authorList>
            <person name="Corretto E."/>
        </authorList>
    </citation>
    <scope>NUCLEOTIDE SEQUENCE [LARGE SCALE GENOMIC DNA]</scope>
    <source>
        <strain evidence="2 3">BEL4b</strain>
    </source>
</reference>
<comment type="caution">
    <text evidence="2">The sequence shown here is derived from an EMBL/GenBank/DDBJ whole genome shotgun (WGS) entry which is preliminary data.</text>
</comment>
<dbReference type="OrthoDB" id="5083796at2"/>
<sequence>MTIRIPRFFDRTHDSSTTMSDRPKRNAARSGLLAVVGALCIGVFTLGATQAAEAAVYRYNVLNVTSTSNSIGGVIASCRITTGGGTCVITKGKTATRNIELSVGASRASVSAGLKISATSSVTTTVGCTSPPLKSGQTWKAHSVGTKYRYNLQKQEAYKPRIGPTYWKTVETSGKLTAFNPSPSAISCGL</sequence>
<evidence type="ECO:0000313" key="2">
    <source>
        <dbReference type="EMBL" id="KJL27961.1"/>
    </source>
</evidence>
<name>A0A0F0L8T9_9MICO</name>
<dbReference type="AlphaFoldDB" id="A0A0F0L8T9"/>
<feature type="region of interest" description="Disordered" evidence="1">
    <location>
        <begin position="1"/>
        <end position="24"/>
    </location>
</feature>
<evidence type="ECO:0000313" key="3">
    <source>
        <dbReference type="Proteomes" id="UP000033640"/>
    </source>
</evidence>
<accession>A0A0F0L8T9</accession>
<dbReference type="PATRIC" id="fig|82380.11.peg.3057"/>
<organism evidence="2 3">
    <name type="scientific">Microbacterium oxydans</name>
    <dbReference type="NCBI Taxonomy" id="82380"/>
    <lineage>
        <taxon>Bacteria</taxon>
        <taxon>Bacillati</taxon>
        <taxon>Actinomycetota</taxon>
        <taxon>Actinomycetes</taxon>
        <taxon>Micrococcales</taxon>
        <taxon>Microbacteriaceae</taxon>
        <taxon>Microbacterium</taxon>
    </lineage>
</organism>
<proteinExistence type="predicted"/>
<dbReference type="RefSeq" id="WP_052679140.1">
    <property type="nucleotide sequence ID" value="NZ_CAKKLT010000004.1"/>
</dbReference>
<protein>
    <submittedName>
        <fullName evidence="2">Uncharacterized protein</fullName>
    </submittedName>
</protein>